<evidence type="ECO:0000313" key="14">
    <source>
        <dbReference type="EMBL" id="BES89972.1"/>
    </source>
</evidence>
<proteinExistence type="inferred from homology"/>
<evidence type="ECO:0000256" key="2">
    <source>
        <dbReference type="ARBA" id="ARBA00010543"/>
    </source>
</evidence>
<evidence type="ECO:0000256" key="4">
    <source>
        <dbReference type="ARBA" id="ARBA00021268"/>
    </source>
</evidence>
<dbReference type="Pfam" id="PF21183">
    <property type="entry name" value="HAT1_C"/>
    <property type="match status" value="1"/>
</dbReference>
<dbReference type="EC" id="2.3.1.48" evidence="3"/>
<name>A0ABN7AFF4_9HEMI</name>
<comment type="catalytic activity">
    <reaction evidence="10">
        <text>L-lysyl-[protein] + acetyl-CoA = N(6)-acetyl-L-lysyl-[protein] + CoA + H(+)</text>
        <dbReference type="Rhea" id="RHEA:45948"/>
        <dbReference type="Rhea" id="RHEA-COMP:9752"/>
        <dbReference type="Rhea" id="RHEA-COMP:10731"/>
        <dbReference type="ChEBI" id="CHEBI:15378"/>
        <dbReference type="ChEBI" id="CHEBI:29969"/>
        <dbReference type="ChEBI" id="CHEBI:57287"/>
        <dbReference type="ChEBI" id="CHEBI:57288"/>
        <dbReference type="ChEBI" id="CHEBI:61930"/>
        <dbReference type="EC" id="2.3.1.48"/>
    </reaction>
</comment>
<dbReference type="InterPro" id="IPR016181">
    <property type="entry name" value="Acyl_CoA_acyltransferase"/>
</dbReference>
<comment type="subcellular location">
    <subcellularLocation>
        <location evidence="1">Nucleus</location>
    </subcellularLocation>
</comment>
<dbReference type="Gene3D" id="3.40.630.30">
    <property type="match status" value="1"/>
</dbReference>
<keyword evidence="7" id="KW-0234">DNA repair</keyword>
<organism evidence="14 15">
    <name type="scientific">Nesidiocoris tenuis</name>
    <dbReference type="NCBI Taxonomy" id="355587"/>
    <lineage>
        <taxon>Eukaryota</taxon>
        <taxon>Metazoa</taxon>
        <taxon>Ecdysozoa</taxon>
        <taxon>Arthropoda</taxon>
        <taxon>Hexapoda</taxon>
        <taxon>Insecta</taxon>
        <taxon>Pterygota</taxon>
        <taxon>Neoptera</taxon>
        <taxon>Paraneoptera</taxon>
        <taxon>Hemiptera</taxon>
        <taxon>Heteroptera</taxon>
        <taxon>Panheteroptera</taxon>
        <taxon>Cimicomorpha</taxon>
        <taxon>Miridae</taxon>
        <taxon>Dicyphina</taxon>
        <taxon>Nesidiocoris</taxon>
    </lineage>
</organism>
<keyword evidence="6" id="KW-0227">DNA damage</keyword>
<keyword evidence="15" id="KW-1185">Reference proteome</keyword>
<dbReference type="EMBL" id="AP028910">
    <property type="protein sequence ID" value="BES89972.1"/>
    <property type="molecule type" value="Genomic_DNA"/>
</dbReference>
<comment type="similarity">
    <text evidence="2">Belongs to the HAT1 family.</text>
</comment>
<reference evidence="14 15" key="1">
    <citation type="submission" date="2023-09" db="EMBL/GenBank/DDBJ databases">
        <title>Nesidiocoris tenuis whole genome shotgun sequence.</title>
        <authorList>
            <person name="Shibata T."/>
            <person name="Shimoda M."/>
            <person name="Kobayashi T."/>
            <person name="Uehara T."/>
        </authorList>
    </citation>
    <scope>NUCLEOTIDE SEQUENCE [LARGE SCALE GENOMIC DNA]</scope>
    <source>
        <strain evidence="14 15">Japan</strain>
    </source>
</reference>
<evidence type="ECO:0000256" key="5">
    <source>
        <dbReference type="ARBA" id="ARBA00022679"/>
    </source>
</evidence>
<feature type="domain" description="Histone acetyl transferase HAT1 N-terminal" evidence="12">
    <location>
        <begin position="7"/>
        <end position="125"/>
    </location>
</feature>
<evidence type="ECO:0000256" key="6">
    <source>
        <dbReference type="ARBA" id="ARBA00022763"/>
    </source>
</evidence>
<feature type="domain" description="N-acetyltransferase" evidence="11">
    <location>
        <begin position="153"/>
        <end position="208"/>
    </location>
</feature>
<gene>
    <name evidence="14" type="ORF">NTJ_02779</name>
</gene>
<dbReference type="Gene3D" id="3.90.360.10">
    <property type="entry name" value="Histone acetyl transferase 1 (HAT1), N-terminal domain"/>
    <property type="match status" value="1"/>
</dbReference>
<accession>A0ABN7AFF4</accession>
<dbReference type="InterPro" id="IPR017380">
    <property type="entry name" value="Hist_AcTrfase_B-typ_cat-su"/>
</dbReference>
<feature type="domain" description="Histone acetyltransferase type B catalytic subunit C-terminal" evidence="13">
    <location>
        <begin position="225"/>
        <end position="276"/>
    </location>
</feature>
<dbReference type="Pfam" id="PF10394">
    <property type="entry name" value="Hat1_N"/>
    <property type="match status" value="1"/>
</dbReference>
<evidence type="ECO:0000256" key="10">
    <source>
        <dbReference type="ARBA" id="ARBA00048017"/>
    </source>
</evidence>
<evidence type="ECO:0000259" key="12">
    <source>
        <dbReference type="Pfam" id="PF10394"/>
    </source>
</evidence>
<evidence type="ECO:0000256" key="1">
    <source>
        <dbReference type="ARBA" id="ARBA00004123"/>
    </source>
</evidence>
<dbReference type="SUPFAM" id="SSF55729">
    <property type="entry name" value="Acyl-CoA N-acyltransferases (Nat)"/>
    <property type="match status" value="1"/>
</dbReference>
<dbReference type="Gene3D" id="1.10.10.390">
    <property type="match status" value="1"/>
</dbReference>
<evidence type="ECO:0000256" key="8">
    <source>
        <dbReference type="ARBA" id="ARBA00023242"/>
    </source>
</evidence>
<dbReference type="InterPro" id="IPR048776">
    <property type="entry name" value="HAT1_C"/>
</dbReference>
<dbReference type="PANTHER" id="PTHR12046">
    <property type="entry name" value="HISTONE ACETYLTRANSFERASE TYPE B CATALYTIC SUBUNIT"/>
    <property type="match status" value="1"/>
</dbReference>
<dbReference type="InterPro" id="IPR000182">
    <property type="entry name" value="GNAT_dom"/>
</dbReference>
<dbReference type="CDD" id="cd04301">
    <property type="entry name" value="NAT_SF"/>
    <property type="match status" value="1"/>
</dbReference>
<dbReference type="InterPro" id="IPR037113">
    <property type="entry name" value="Hat1_N_sf"/>
</dbReference>
<dbReference type="InterPro" id="IPR013523">
    <property type="entry name" value="Hist_AcTrfase_HAT1_C"/>
</dbReference>
<evidence type="ECO:0000256" key="3">
    <source>
        <dbReference type="ARBA" id="ARBA00013184"/>
    </source>
</evidence>
<keyword evidence="8" id="KW-0539">Nucleus</keyword>
<evidence type="ECO:0000259" key="11">
    <source>
        <dbReference type="Pfam" id="PF00583"/>
    </source>
</evidence>
<keyword evidence="5" id="KW-0808">Transferase</keyword>
<evidence type="ECO:0000259" key="13">
    <source>
        <dbReference type="Pfam" id="PF21183"/>
    </source>
</evidence>
<dbReference type="Proteomes" id="UP001307889">
    <property type="component" value="Chromosome 2"/>
</dbReference>
<evidence type="ECO:0000256" key="7">
    <source>
        <dbReference type="ARBA" id="ARBA00023204"/>
    </source>
</evidence>
<dbReference type="Pfam" id="PF00583">
    <property type="entry name" value="Acetyltransf_1"/>
    <property type="match status" value="1"/>
</dbReference>
<evidence type="ECO:0000256" key="9">
    <source>
        <dbReference type="ARBA" id="ARBA00023315"/>
    </source>
</evidence>
<protein>
    <recommendedName>
        <fullName evidence="4">Histone acetyltransferase type B catalytic subunit</fullName>
        <ecNumber evidence="3">2.3.1.48</ecNumber>
    </recommendedName>
</protein>
<keyword evidence="9" id="KW-0012">Acyltransferase</keyword>
<sequence>MSNDCFSEKIYGYKNLRISLYYSAARLNIYLSVKYDDTADTCSPKSIEQTITQHYETDIMDNLDQFEKMLNEEESFRPAGTLLHSFNLAGKDSASKYEIFFCDSQTPKWLAYHSRIQTFLHWFIDGASYIVVDDNWKFFVLYEKYVSPLTNDVQYAIIGYATVYEYYAYPANIRPRISQVLVLPPFQKKGLGAILLSTIQDHYSKVEKVLDITVEDPSANFQITRDFVDCIRCRKLPGFSKEKLKNGYSDDMANESREQFKINKKQSRRVYEILRLLHTDRNDEESFRNFRLCVKKRLNGTFQRGGLLRMIQSVSNGTSDNMEDRRQKLQLMFEDILLDYTEVVNRLEKYDGLPVAEL</sequence>
<evidence type="ECO:0000313" key="15">
    <source>
        <dbReference type="Proteomes" id="UP001307889"/>
    </source>
</evidence>
<dbReference type="InterPro" id="IPR019467">
    <property type="entry name" value="Hat1_N"/>
</dbReference>